<dbReference type="HOGENOM" id="CLU_3438967_0_0_1"/>
<reference evidence="2" key="1">
    <citation type="journal article" date="2007" name="Nature">
        <title>The grapevine genome sequence suggests ancestral hexaploidization in major angiosperm phyla.</title>
        <authorList>
            <consortium name="The French-Italian Public Consortium for Grapevine Genome Characterization."/>
            <person name="Jaillon O."/>
            <person name="Aury J.-M."/>
            <person name="Noel B."/>
            <person name="Policriti A."/>
            <person name="Clepet C."/>
            <person name="Casagrande A."/>
            <person name="Choisne N."/>
            <person name="Aubourg S."/>
            <person name="Vitulo N."/>
            <person name="Jubin C."/>
            <person name="Vezzi A."/>
            <person name="Legeai F."/>
            <person name="Hugueney P."/>
            <person name="Dasilva C."/>
            <person name="Horner D."/>
            <person name="Mica E."/>
            <person name="Jublot D."/>
            <person name="Poulain J."/>
            <person name="Bruyere C."/>
            <person name="Billault A."/>
            <person name="Segurens B."/>
            <person name="Gouyvenoux M."/>
            <person name="Ugarte E."/>
            <person name="Cattonaro F."/>
            <person name="Anthouard V."/>
            <person name="Vico V."/>
            <person name="Del Fabbro C."/>
            <person name="Alaux M."/>
            <person name="Di Gaspero G."/>
            <person name="Dumas V."/>
            <person name="Felice N."/>
            <person name="Paillard S."/>
            <person name="Juman I."/>
            <person name="Moroldo M."/>
            <person name="Scalabrin S."/>
            <person name="Canaguier A."/>
            <person name="Le Clainche I."/>
            <person name="Malacrida G."/>
            <person name="Durand E."/>
            <person name="Pesole G."/>
            <person name="Laucou V."/>
            <person name="Chatelet P."/>
            <person name="Merdinoglu D."/>
            <person name="Delledonne M."/>
            <person name="Pezzotti M."/>
            <person name="Lecharny A."/>
            <person name="Scarpelli C."/>
            <person name="Artiguenave F."/>
            <person name="Pe M.E."/>
            <person name="Valle G."/>
            <person name="Morgante M."/>
            <person name="Caboche M."/>
            <person name="Adam-Blondon A.-F."/>
            <person name="Weissenbach J."/>
            <person name="Quetier F."/>
            <person name="Wincker P."/>
        </authorList>
    </citation>
    <scope>NUCLEOTIDE SEQUENCE [LARGE SCALE GENOMIC DNA]</scope>
    <source>
        <strain evidence="2">cv. Pinot noir / PN40024</strain>
    </source>
</reference>
<protein>
    <submittedName>
        <fullName evidence="1">Uncharacterized protein</fullName>
    </submittedName>
</protein>
<dbReference type="EMBL" id="FN596252">
    <property type="protein sequence ID" value="CCB58443.1"/>
    <property type="molecule type" value="Genomic_DNA"/>
</dbReference>
<proteinExistence type="predicted"/>
<organism evidence="1 2">
    <name type="scientific">Vitis vinifera</name>
    <name type="common">Grape</name>
    <dbReference type="NCBI Taxonomy" id="29760"/>
    <lineage>
        <taxon>Eukaryota</taxon>
        <taxon>Viridiplantae</taxon>
        <taxon>Streptophyta</taxon>
        <taxon>Embryophyta</taxon>
        <taxon>Tracheophyta</taxon>
        <taxon>Spermatophyta</taxon>
        <taxon>Magnoliopsida</taxon>
        <taxon>eudicotyledons</taxon>
        <taxon>Gunneridae</taxon>
        <taxon>Pentapetalae</taxon>
        <taxon>rosids</taxon>
        <taxon>Vitales</taxon>
        <taxon>Vitaceae</taxon>
        <taxon>Viteae</taxon>
        <taxon>Vitis</taxon>
    </lineage>
</organism>
<gene>
    <name evidence="1" type="ordered locus">VIT_14s0066g00110</name>
</gene>
<dbReference type="InParanoid" id="F6HUS5"/>
<evidence type="ECO:0000313" key="1">
    <source>
        <dbReference type="EMBL" id="CCB58443.1"/>
    </source>
</evidence>
<accession>F6HUS5</accession>
<dbReference type="Proteomes" id="UP000009183">
    <property type="component" value="Chromosome 14"/>
</dbReference>
<sequence>MFASYKTRC</sequence>
<keyword evidence="2" id="KW-1185">Reference proteome</keyword>
<name>F6HUS5_VITVI</name>
<evidence type="ECO:0000313" key="2">
    <source>
        <dbReference type="Proteomes" id="UP000009183"/>
    </source>
</evidence>